<feature type="coiled-coil region" evidence="10">
    <location>
        <begin position="95"/>
        <end position="129"/>
    </location>
</feature>
<evidence type="ECO:0000256" key="3">
    <source>
        <dbReference type="ARBA" id="ARBA00022448"/>
    </source>
</evidence>
<evidence type="ECO:0000256" key="9">
    <source>
        <dbReference type="RuleBase" id="RU361189"/>
    </source>
</evidence>
<keyword evidence="12" id="KW-1185">Reference proteome</keyword>
<evidence type="ECO:0000313" key="11">
    <source>
        <dbReference type="EMBL" id="CAG9807262.1"/>
    </source>
</evidence>
<reference evidence="11" key="2">
    <citation type="submission" date="2022-10" db="EMBL/GenBank/DDBJ databases">
        <authorList>
            <consortium name="ENA_rothamsted_submissions"/>
            <consortium name="culmorum"/>
            <person name="King R."/>
        </authorList>
    </citation>
    <scope>NUCLEOTIDE SEQUENCE</scope>
</reference>
<dbReference type="GO" id="GO:0005886">
    <property type="term" value="C:plasma membrane"/>
    <property type="evidence" value="ECO:0007669"/>
    <property type="project" value="TreeGrafter"/>
</dbReference>
<dbReference type="GO" id="GO:0051117">
    <property type="term" value="F:ATPase binding"/>
    <property type="evidence" value="ECO:0007669"/>
    <property type="project" value="TreeGrafter"/>
</dbReference>
<evidence type="ECO:0000256" key="2">
    <source>
        <dbReference type="ARBA" id="ARBA00009904"/>
    </source>
</evidence>
<evidence type="ECO:0000256" key="6">
    <source>
        <dbReference type="ARBA" id="ARBA00022989"/>
    </source>
</evidence>
<feature type="transmembrane region" description="Helical" evidence="9">
    <location>
        <begin position="396"/>
        <end position="420"/>
    </location>
</feature>
<dbReference type="AlphaFoldDB" id="A0A9N9S2Z9"/>
<evidence type="ECO:0000256" key="1">
    <source>
        <dbReference type="ARBA" id="ARBA00004141"/>
    </source>
</evidence>
<evidence type="ECO:0000313" key="12">
    <source>
        <dbReference type="Proteomes" id="UP001153620"/>
    </source>
</evidence>
<dbReference type="PIRSF" id="PIRSF001293">
    <property type="entry name" value="ATP6V0A1"/>
    <property type="match status" value="1"/>
</dbReference>
<dbReference type="OrthoDB" id="10264220at2759"/>
<keyword evidence="4 9" id="KW-0812">Transmembrane</keyword>
<dbReference type="Proteomes" id="UP001153620">
    <property type="component" value="Chromosome 3"/>
</dbReference>
<feature type="transmembrane region" description="Helical" evidence="9">
    <location>
        <begin position="705"/>
        <end position="727"/>
    </location>
</feature>
<evidence type="ECO:0000256" key="5">
    <source>
        <dbReference type="ARBA" id="ARBA00022781"/>
    </source>
</evidence>
<evidence type="ECO:0000256" key="8">
    <source>
        <dbReference type="ARBA" id="ARBA00023136"/>
    </source>
</evidence>
<evidence type="ECO:0000256" key="7">
    <source>
        <dbReference type="ARBA" id="ARBA00023065"/>
    </source>
</evidence>
<keyword evidence="8 9" id="KW-0472">Membrane</keyword>
<dbReference type="InterPro" id="IPR026028">
    <property type="entry name" value="V-type_ATPase_116kDa_su_euka"/>
</dbReference>
<feature type="transmembrane region" description="Helical" evidence="9">
    <location>
        <begin position="733"/>
        <end position="755"/>
    </location>
</feature>
<feature type="transmembrane region" description="Helical" evidence="9">
    <location>
        <begin position="441"/>
        <end position="459"/>
    </location>
</feature>
<feature type="transmembrane region" description="Helical" evidence="9">
    <location>
        <begin position="529"/>
        <end position="550"/>
    </location>
</feature>
<comment type="function">
    <text evidence="9">Essential component of the vacuolar proton pump (V-ATPase), a multimeric enzyme that catalyzes the translocation of protons across the membranes. Required for assembly and activity of the V-ATPase.</text>
</comment>
<keyword evidence="5 9" id="KW-0375">Hydrogen ion transport</keyword>
<organism evidence="11 12">
    <name type="scientific">Chironomus riparius</name>
    <dbReference type="NCBI Taxonomy" id="315576"/>
    <lineage>
        <taxon>Eukaryota</taxon>
        <taxon>Metazoa</taxon>
        <taxon>Ecdysozoa</taxon>
        <taxon>Arthropoda</taxon>
        <taxon>Hexapoda</taxon>
        <taxon>Insecta</taxon>
        <taxon>Pterygota</taxon>
        <taxon>Neoptera</taxon>
        <taxon>Endopterygota</taxon>
        <taxon>Diptera</taxon>
        <taxon>Nematocera</taxon>
        <taxon>Chironomoidea</taxon>
        <taxon>Chironomidae</taxon>
        <taxon>Chironominae</taxon>
        <taxon>Chironomus</taxon>
    </lineage>
</organism>
<dbReference type="EMBL" id="OU895879">
    <property type="protein sequence ID" value="CAG9807262.1"/>
    <property type="molecule type" value="Genomic_DNA"/>
</dbReference>
<name>A0A9N9S2Z9_9DIPT</name>
<comment type="subcellular location">
    <subcellularLocation>
        <location evidence="1">Membrane</location>
        <topology evidence="1">Multi-pass membrane protein</topology>
    </subcellularLocation>
</comment>
<feature type="transmembrane region" description="Helical" evidence="9">
    <location>
        <begin position="632"/>
        <end position="650"/>
    </location>
</feature>
<evidence type="ECO:0000256" key="10">
    <source>
        <dbReference type="SAM" id="Coils"/>
    </source>
</evidence>
<keyword evidence="10" id="KW-0175">Coiled coil</keyword>
<proteinExistence type="inferred from homology"/>
<dbReference type="GO" id="GO:0000220">
    <property type="term" value="C:vacuolar proton-transporting V-type ATPase, V0 domain"/>
    <property type="evidence" value="ECO:0007669"/>
    <property type="project" value="InterPro"/>
</dbReference>
<dbReference type="GO" id="GO:0007035">
    <property type="term" value="P:vacuolar acidification"/>
    <property type="evidence" value="ECO:0007669"/>
    <property type="project" value="TreeGrafter"/>
</dbReference>
<dbReference type="PANTHER" id="PTHR11629:SF61">
    <property type="entry name" value="V-TYPE PROTON ATPASE SUBUNIT A"/>
    <property type="match status" value="1"/>
</dbReference>
<keyword evidence="6 9" id="KW-1133">Transmembrane helix</keyword>
<gene>
    <name evidence="11" type="ORF">CHIRRI_LOCUS10111</name>
</gene>
<dbReference type="GO" id="GO:0046961">
    <property type="term" value="F:proton-transporting ATPase activity, rotational mechanism"/>
    <property type="evidence" value="ECO:0007669"/>
    <property type="project" value="InterPro"/>
</dbReference>
<comment type="similarity">
    <text evidence="2 9">Belongs to the V-ATPase 116 kDa subunit family.</text>
</comment>
<feature type="transmembrane region" description="Helical" evidence="9">
    <location>
        <begin position="562"/>
        <end position="582"/>
    </location>
</feature>
<keyword evidence="3 9" id="KW-0813">Transport</keyword>
<dbReference type="PANTHER" id="PTHR11629">
    <property type="entry name" value="VACUOLAR PROTON ATPASES"/>
    <property type="match status" value="1"/>
</dbReference>
<dbReference type="Pfam" id="PF01496">
    <property type="entry name" value="V_ATPase_I"/>
    <property type="match status" value="2"/>
</dbReference>
<accession>A0A9N9S2Z9</accession>
<keyword evidence="7 9" id="KW-0406">Ion transport</keyword>
<protein>
    <recommendedName>
        <fullName evidence="9">V-type proton ATPase subunit a</fullName>
    </recommendedName>
</protein>
<dbReference type="InterPro" id="IPR002490">
    <property type="entry name" value="V-ATPase_116kDa_su"/>
</dbReference>
<reference evidence="11" key="1">
    <citation type="submission" date="2022-01" db="EMBL/GenBank/DDBJ databases">
        <authorList>
            <person name="King R."/>
        </authorList>
    </citation>
    <scope>NUCLEOTIDE SEQUENCE</scope>
</reference>
<evidence type="ECO:0000256" key="4">
    <source>
        <dbReference type="ARBA" id="ARBA00022692"/>
    </source>
</evidence>
<sequence>MGAMFRSDEMTLCQLFIQPEAAYHTVAELGEIGVAQFRDLNPELNAFQRKFIAEVRRCDEMERKVNYIKKELIKDEMEVRELSGDLPPVPNPREFIDLEALFEKTENEILELSENFAQLLQNFQELTELRYVLERTQSFFSEQAASTNLEGIKMEDVGETQQLGFVAGVIERERILGFERILWRISRGNVFLRQADIEKPFTDPKTGKEVYKNVFVAFFQGEQLKTRVRKVCTGYHASLYPCPNNYDEREDMLKGVLVRLQDLNMVINQTKDQRQRVLVSVSKDLPKWIIIVKKIKAIYHTMNLFNMDVSRKCLIGECWIPTSDMQLVQKSLQDGSTAVGSTVPSFMNVISTDEEPPTFNRVNRFTRGFQNLIDAYGVANYREANPALTSIITFPFLFAVMFGDVGHGFILFLFALFLVVKEKKFMADRSKGEIFNIFFGGRYIILLMGMFSIYTGFIYNDVFSKTMNIFGSAWQNNYNTSTIMTNVQLQLNPSEDFLKTGETYWFGIDPTWMLATNKIIFLNSFKMKFSIIIGIIHMSLGVFMSAVNYIHFKKYSSLFLEFLPQLLFLVLLFAYLCFMMVWKWLVFSPKSEPPWSPGCAPSVLIYFINMLLQGENKFQEGCQEYMYEGQGMLQNIFVITGVICVPWMLIGKPLYIACTRGKGGHGGGHGGHDDEPMSEIWIHQGIHTIEYVLSTVSHTASYLRLWALSLAHAQLSEVLWSMVFSFGLKSEGYLGAAMIFVIFPCWAMGTLAILVGMEGLSAFLHTLRLHWVELMSKFYTGTGQLFHPFDFDQIVSEQDE</sequence>